<dbReference type="AlphaFoldDB" id="A0A2N9YCU3"/>
<dbReference type="GO" id="GO:0003697">
    <property type="term" value="F:single-stranded DNA binding"/>
    <property type="evidence" value="ECO:0007669"/>
    <property type="project" value="InterPro"/>
</dbReference>
<dbReference type="OrthoDB" id="7605626at2"/>
<evidence type="ECO:0000313" key="4">
    <source>
        <dbReference type="Proteomes" id="UP000234271"/>
    </source>
</evidence>
<dbReference type="RefSeq" id="WP_062147227.1">
    <property type="nucleotide sequence ID" value="NZ_CP012373.2"/>
</dbReference>
<evidence type="ECO:0000259" key="2">
    <source>
        <dbReference type="Pfam" id="PF08401"/>
    </source>
</evidence>
<feature type="region of interest" description="Disordered" evidence="1">
    <location>
        <begin position="135"/>
        <end position="164"/>
    </location>
</feature>
<protein>
    <submittedName>
        <fullName evidence="3">DUF1738 domain-containing protein</fullName>
    </submittedName>
</protein>
<gene>
    <name evidence="3" type="ORF">BLE401_05965</name>
</gene>
<dbReference type="EMBL" id="CP018889">
    <property type="protein sequence ID" value="AUI68289.1"/>
    <property type="molecule type" value="Genomic_DNA"/>
</dbReference>
<dbReference type="InterPro" id="IPR013610">
    <property type="entry name" value="ArdC_N"/>
</dbReference>
<accession>A0A2N9YCU3</accession>
<dbReference type="KEGG" id="blep:AL038_00110"/>
<evidence type="ECO:0000256" key="1">
    <source>
        <dbReference type="SAM" id="MobiDB-lite"/>
    </source>
</evidence>
<organism evidence="3 4">
    <name type="scientific">Beggiatoa leptomitoformis</name>
    <dbReference type="NCBI Taxonomy" id="288004"/>
    <lineage>
        <taxon>Bacteria</taxon>
        <taxon>Pseudomonadati</taxon>
        <taxon>Pseudomonadota</taxon>
        <taxon>Gammaproteobacteria</taxon>
        <taxon>Thiotrichales</taxon>
        <taxon>Thiotrichaceae</taxon>
        <taxon>Beggiatoa</taxon>
    </lineage>
</organism>
<feature type="domain" description="N-terminal" evidence="2">
    <location>
        <begin position="31"/>
        <end position="105"/>
    </location>
</feature>
<reference evidence="4" key="1">
    <citation type="submission" date="2016-12" db="EMBL/GenBank/DDBJ databases">
        <title>Complete Genome Sequence of Beggiatoa leptomitiformis D-401.</title>
        <authorList>
            <person name="Fomenkov A."/>
            <person name="Vincze T."/>
            <person name="Grabovich M."/>
            <person name="Anton B.P."/>
            <person name="Dubinina G."/>
            <person name="Orlova M."/>
            <person name="Belousova E."/>
            <person name="Roberts R.J."/>
        </authorList>
    </citation>
    <scope>NUCLEOTIDE SEQUENCE [LARGE SCALE GENOMIC DNA]</scope>
    <source>
        <strain evidence="4">D-401</strain>
    </source>
</reference>
<dbReference type="Proteomes" id="UP000234271">
    <property type="component" value="Chromosome"/>
</dbReference>
<evidence type="ECO:0000313" key="3">
    <source>
        <dbReference type="EMBL" id="AUI68289.1"/>
    </source>
</evidence>
<keyword evidence="4" id="KW-1185">Reference proteome</keyword>
<name>A0A2N9YCU3_9GAMM</name>
<sequence>MTTANDFSNTPNQTPLYTVLPRIYTTENHLLSEKNRALLVAQCKERGQATPSKVGGFNQWKAQGRIVNKGEKSLKILAPRKPRKGEKKPENATDYNKIPTQELTKIVTENNSEKATVHFFTIISVFDISQTKPLEEPANEAEHKNVALEPQATTEPAEEQPQVMETVKKTKTIKRTENVKPAQISLF</sequence>
<proteinExistence type="predicted"/>
<dbReference type="Pfam" id="PF08401">
    <property type="entry name" value="ArdcN"/>
    <property type="match status" value="1"/>
</dbReference>